<reference evidence="3 4" key="1">
    <citation type="journal article" date="2019" name="Int. J. Syst. Evol. Microbiol.">
        <title>The Global Catalogue of Microorganisms (GCM) 10K type strain sequencing project: providing services to taxonomists for standard genome sequencing and annotation.</title>
        <authorList>
            <consortium name="The Broad Institute Genomics Platform"/>
            <consortium name="The Broad Institute Genome Sequencing Center for Infectious Disease"/>
            <person name="Wu L."/>
            <person name="Ma J."/>
        </authorList>
    </citation>
    <scope>NUCLEOTIDE SEQUENCE [LARGE SCALE GENOMIC DNA]</scope>
    <source>
        <strain evidence="3 4">JCM 16112</strain>
    </source>
</reference>
<dbReference type="Gene3D" id="3.40.50.720">
    <property type="entry name" value="NAD(P)-binding Rossmann-like Domain"/>
    <property type="match status" value="1"/>
</dbReference>
<proteinExistence type="predicted"/>
<dbReference type="PANTHER" id="PTHR14097">
    <property type="entry name" value="OXIDOREDUCTASE HTATIP2"/>
    <property type="match status" value="1"/>
</dbReference>
<keyword evidence="4" id="KW-1185">Reference proteome</keyword>
<gene>
    <name evidence="3" type="ORF">GCM10009119_28330</name>
</gene>
<name>A0ABN1N2P5_9BACT</name>
<dbReference type="SUPFAM" id="SSF51735">
    <property type="entry name" value="NAD(P)-binding Rossmann-fold domains"/>
    <property type="match status" value="1"/>
</dbReference>
<accession>A0ABN1N2P5</accession>
<evidence type="ECO:0000313" key="4">
    <source>
        <dbReference type="Proteomes" id="UP001500469"/>
    </source>
</evidence>
<organism evidence="3 4">
    <name type="scientific">Algoriphagus jejuensis</name>
    <dbReference type="NCBI Taxonomy" id="419934"/>
    <lineage>
        <taxon>Bacteria</taxon>
        <taxon>Pseudomonadati</taxon>
        <taxon>Bacteroidota</taxon>
        <taxon>Cytophagia</taxon>
        <taxon>Cytophagales</taxon>
        <taxon>Cyclobacteriaceae</taxon>
        <taxon>Algoriphagus</taxon>
    </lineage>
</organism>
<evidence type="ECO:0000256" key="1">
    <source>
        <dbReference type="ARBA" id="ARBA00004370"/>
    </source>
</evidence>
<dbReference type="Proteomes" id="UP001500469">
    <property type="component" value="Unassembled WGS sequence"/>
</dbReference>
<feature type="domain" description="NAD-dependent epimerase/dehydratase" evidence="2">
    <location>
        <begin position="5"/>
        <end position="105"/>
    </location>
</feature>
<protein>
    <submittedName>
        <fullName evidence="3">Epimerase</fullName>
    </submittedName>
</protein>
<evidence type="ECO:0000259" key="2">
    <source>
        <dbReference type="Pfam" id="PF01370"/>
    </source>
</evidence>
<dbReference type="InterPro" id="IPR001509">
    <property type="entry name" value="Epimerase_deHydtase"/>
</dbReference>
<comment type="caution">
    <text evidence="3">The sequence shown here is derived from an EMBL/GenBank/DDBJ whole genome shotgun (WGS) entry which is preliminary data.</text>
</comment>
<dbReference type="PANTHER" id="PTHR14097:SF8">
    <property type="entry name" value="NAD(P)-BINDING DOMAIN-CONTAINING PROTEIN"/>
    <property type="match status" value="1"/>
</dbReference>
<comment type="subcellular location">
    <subcellularLocation>
        <location evidence="1">Membrane</location>
    </subcellularLocation>
</comment>
<dbReference type="InterPro" id="IPR036291">
    <property type="entry name" value="NAD(P)-bd_dom_sf"/>
</dbReference>
<evidence type="ECO:0000313" key="3">
    <source>
        <dbReference type="EMBL" id="GAA0879864.1"/>
    </source>
</evidence>
<sequence length="216" mass="24023">MSLKIILTGATGMVGEGVLLECLENDQVSEVLSISRKPYSISHPKFSELLVSDFLQIDTYRENLTGFDACFYCAGVSSVGMNEADYTHITQTTTLHFAKILAELNPEMVFDFVTGALTDSSEQGRSMWARVKGKTENELMKLPFRGQYNFRPGIMTPAPGQKNVKGIYRPLIAMLSFFMPKKTLSLNDVGKAMIKTVTQGYSKQVLEISDIQQLGR</sequence>
<dbReference type="EMBL" id="BAAAFI010000035">
    <property type="protein sequence ID" value="GAA0879864.1"/>
    <property type="molecule type" value="Genomic_DNA"/>
</dbReference>
<dbReference type="RefSeq" id="WP_343852705.1">
    <property type="nucleotide sequence ID" value="NZ_BAAAFI010000035.1"/>
</dbReference>
<dbReference type="Pfam" id="PF01370">
    <property type="entry name" value="Epimerase"/>
    <property type="match status" value="1"/>
</dbReference>